<dbReference type="AlphaFoldDB" id="A0A2A7SZT8"/>
<evidence type="ECO:0000313" key="3">
    <source>
        <dbReference type="Proteomes" id="UP000448762"/>
    </source>
</evidence>
<sequence length="62" mass="6982">MPIRLSKDSKSNKITPQNRKISFKAPSDPGSYEFVVYQFGLGKEMLGLPMVDNSFRMTIGVE</sequence>
<gene>
    <name evidence="2" type="ORF">DTX73_05585</name>
</gene>
<proteinExistence type="predicted"/>
<dbReference type="Proteomes" id="UP000448762">
    <property type="component" value="Unassembled WGS sequence"/>
</dbReference>
<comment type="caution">
    <text evidence="2">The sequence shown here is derived from an EMBL/GenBank/DDBJ whole genome shotgun (WGS) entry which is preliminary data.</text>
</comment>
<name>A0A2A7SZT8_ENTFC</name>
<protein>
    <submittedName>
        <fullName evidence="2">Uncharacterized protein</fullName>
    </submittedName>
</protein>
<reference evidence="2 3" key="1">
    <citation type="submission" date="2018-07" db="EMBL/GenBank/DDBJ databases">
        <title>High quality draft genome sequencing of Enterococcus faecium exhibiting probiotic potential isolated from mucus of freshwater fish.</title>
        <authorList>
            <person name="El-Jeni R."/>
            <person name="Ghedira K."/>
            <person name="Abdelhak S."/>
            <person name="El-Bour M."/>
            <person name="Bouhaouala-Zahar B."/>
        </authorList>
    </citation>
    <scope>NUCLEOTIDE SEQUENCE [LARGE SCALE GENOMIC DNA]</scope>
    <source>
        <strain evidence="2 3">R.A73</strain>
    </source>
</reference>
<accession>A0A2A7SZT8</accession>
<dbReference type="EMBL" id="QOVC01000003">
    <property type="protein sequence ID" value="KAA0691783.1"/>
    <property type="molecule type" value="Genomic_DNA"/>
</dbReference>
<organism evidence="2 3">
    <name type="scientific">Enterococcus faecium</name>
    <name type="common">Streptococcus faecium</name>
    <dbReference type="NCBI Taxonomy" id="1352"/>
    <lineage>
        <taxon>Bacteria</taxon>
        <taxon>Bacillati</taxon>
        <taxon>Bacillota</taxon>
        <taxon>Bacilli</taxon>
        <taxon>Lactobacillales</taxon>
        <taxon>Enterococcaceae</taxon>
        <taxon>Enterococcus</taxon>
    </lineage>
</organism>
<evidence type="ECO:0000313" key="2">
    <source>
        <dbReference type="EMBL" id="KAA0691783.1"/>
    </source>
</evidence>
<feature type="compositionally biased region" description="Basic and acidic residues" evidence="1">
    <location>
        <begin position="1"/>
        <end position="11"/>
    </location>
</feature>
<evidence type="ECO:0000256" key="1">
    <source>
        <dbReference type="SAM" id="MobiDB-lite"/>
    </source>
</evidence>
<feature type="region of interest" description="Disordered" evidence="1">
    <location>
        <begin position="1"/>
        <end position="24"/>
    </location>
</feature>